<comment type="caution">
    <text evidence="4">The sequence shown here is derived from an EMBL/GenBank/DDBJ whole genome shotgun (WGS) entry which is preliminary data.</text>
</comment>
<dbReference type="Pfam" id="PF25302">
    <property type="entry name" value="NADase_transloc"/>
    <property type="match status" value="1"/>
</dbReference>
<dbReference type="InterPro" id="IPR008979">
    <property type="entry name" value="Galactose-bd-like_sf"/>
</dbReference>
<reference evidence="4 5" key="1">
    <citation type="journal article" date="2019" name="Int. J. Syst. Evol. Microbiol.">
        <title>The Global Catalogue of Microorganisms (GCM) 10K type strain sequencing project: providing services to taxonomists for standard genome sequencing and annotation.</title>
        <authorList>
            <consortium name="The Broad Institute Genomics Platform"/>
            <consortium name="The Broad Institute Genome Sequencing Center for Infectious Disease"/>
            <person name="Wu L."/>
            <person name="Ma J."/>
        </authorList>
    </citation>
    <scope>NUCLEOTIDE SEQUENCE [LARGE SCALE GENOMIC DNA]</scope>
    <source>
        <strain evidence="4 5">JCM 14046</strain>
    </source>
</reference>
<feature type="domain" description="NAD glycohydrolase translocation F5/8 type C" evidence="3">
    <location>
        <begin position="205"/>
        <end position="336"/>
    </location>
</feature>
<accession>A0ABN2P651</accession>
<feature type="transmembrane region" description="Helical" evidence="2">
    <location>
        <begin position="92"/>
        <end position="114"/>
    </location>
</feature>
<feature type="compositionally biased region" description="Acidic residues" evidence="1">
    <location>
        <begin position="343"/>
        <end position="356"/>
    </location>
</feature>
<evidence type="ECO:0000256" key="1">
    <source>
        <dbReference type="SAM" id="MobiDB-lite"/>
    </source>
</evidence>
<keyword evidence="5" id="KW-1185">Reference proteome</keyword>
<sequence length="364" mass="38414">MAERDAWGDWRTDTAERPLPAVLADAHRSGDETRTMAPVPAVVEPSADLPRPPRFPLYADDLRPAPVVRSAPTAAPAAPTTAPGPSRRLRPLVPWVVAAAVVALAAGTAGTVVATRPDPLTAVGTGDVGALPAGPSRTVVGDRTDGAASPGATDPGERRTGSSRGGEARPDEEPADRVSRRDARPVAAAVTAPRTAPPNVDLSGERVTYDATNLLDGRPETAWRVAGNARDTVLTVRLDRPTVITTVGLLNGYAKAGTAGDRAVDWYDANRRVRRVEWFFDDGSRVVQSLREVREVQRTDIRPTETSTVRVRIAAVSAPGRGRDGRDYTAVSEIALEGVPVDDAPDDGPDDGMDDGGADRRTTD</sequence>
<feature type="compositionally biased region" description="Basic and acidic residues" evidence="1">
    <location>
        <begin position="25"/>
        <end position="34"/>
    </location>
</feature>
<evidence type="ECO:0000313" key="5">
    <source>
        <dbReference type="Proteomes" id="UP001501612"/>
    </source>
</evidence>
<dbReference type="RefSeq" id="WP_344005090.1">
    <property type="nucleotide sequence ID" value="NZ_BAAAMY010000002.1"/>
</dbReference>
<keyword evidence="2" id="KW-1133">Transmembrane helix</keyword>
<dbReference type="EMBL" id="BAAAMY010000002">
    <property type="protein sequence ID" value="GAA1912156.1"/>
    <property type="molecule type" value="Genomic_DNA"/>
</dbReference>
<evidence type="ECO:0000259" key="3">
    <source>
        <dbReference type="Pfam" id="PF25302"/>
    </source>
</evidence>
<feature type="region of interest" description="Disordered" evidence="1">
    <location>
        <begin position="336"/>
        <end position="364"/>
    </location>
</feature>
<feature type="compositionally biased region" description="Basic and acidic residues" evidence="1">
    <location>
        <begin position="155"/>
        <end position="184"/>
    </location>
</feature>
<keyword evidence="2" id="KW-0472">Membrane</keyword>
<protein>
    <recommendedName>
        <fullName evidence="3">NAD glycohydrolase translocation F5/8 type C domain-containing protein</fullName>
    </recommendedName>
</protein>
<organism evidence="4 5">
    <name type="scientific">Nocardioides lentus</name>
    <dbReference type="NCBI Taxonomy" id="338077"/>
    <lineage>
        <taxon>Bacteria</taxon>
        <taxon>Bacillati</taxon>
        <taxon>Actinomycetota</taxon>
        <taxon>Actinomycetes</taxon>
        <taxon>Propionibacteriales</taxon>
        <taxon>Nocardioidaceae</taxon>
        <taxon>Nocardioides</taxon>
    </lineage>
</organism>
<dbReference type="Gene3D" id="2.60.120.260">
    <property type="entry name" value="Galactose-binding domain-like"/>
    <property type="match status" value="1"/>
</dbReference>
<keyword evidence="2" id="KW-0812">Transmembrane</keyword>
<dbReference type="Proteomes" id="UP001501612">
    <property type="component" value="Unassembled WGS sequence"/>
</dbReference>
<gene>
    <name evidence="4" type="ORF">GCM10009737_12040</name>
</gene>
<proteinExistence type="predicted"/>
<dbReference type="NCBIfam" id="NF047619">
    <property type="entry name" value="NADase_discoid"/>
    <property type="match status" value="1"/>
</dbReference>
<feature type="region of interest" description="Disordered" evidence="1">
    <location>
        <begin position="122"/>
        <end position="204"/>
    </location>
</feature>
<evidence type="ECO:0000256" key="2">
    <source>
        <dbReference type="SAM" id="Phobius"/>
    </source>
</evidence>
<name>A0ABN2P651_9ACTN</name>
<feature type="compositionally biased region" description="Basic and acidic residues" evidence="1">
    <location>
        <begin position="1"/>
        <end position="16"/>
    </location>
</feature>
<feature type="region of interest" description="Disordered" evidence="1">
    <location>
        <begin position="1"/>
        <end position="60"/>
    </location>
</feature>
<dbReference type="SUPFAM" id="SSF49785">
    <property type="entry name" value="Galactose-binding domain-like"/>
    <property type="match status" value="1"/>
</dbReference>
<feature type="compositionally biased region" description="Low complexity" evidence="1">
    <location>
        <begin position="185"/>
        <end position="198"/>
    </location>
</feature>
<dbReference type="InterPro" id="IPR057561">
    <property type="entry name" value="NADase_transloc"/>
</dbReference>
<evidence type="ECO:0000313" key="4">
    <source>
        <dbReference type="EMBL" id="GAA1912156.1"/>
    </source>
</evidence>